<dbReference type="KEGG" id="arac:E0W69_017325"/>
<dbReference type="Proteomes" id="UP000292424">
    <property type="component" value="Chromosome"/>
</dbReference>
<proteinExistence type="predicted"/>
<evidence type="ECO:0000313" key="4">
    <source>
        <dbReference type="Proteomes" id="UP000292424"/>
    </source>
</evidence>
<gene>
    <name evidence="2" type="ORF">E0W69_002550</name>
    <name evidence="3" type="ORF">E0W69_017325</name>
</gene>
<protein>
    <submittedName>
        <fullName evidence="2">Uncharacterized protein</fullName>
    </submittedName>
</protein>
<evidence type="ECO:0000313" key="3">
    <source>
        <dbReference type="EMBL" id="QES90338.1"/>
    </source>
</evidence>
<evidence type="ECO:0000313" key="2">
    <source>
        <dbReference type="EMBL" id="QES87591.1"/>
    </source>
</evidence>
<dbReference type="AlphaFoldDB" id="A0A5P2G7U5"/>
<dbReference type="RefSeq" id="WP_131328480.1">
    <property type="nucleotide sequence ID" value="NZ_CP044016.1"/>
</dbReference>
<feature type="signal peptide" evidence="1">
    <location>
        <begin position="1"/>
        <end position="29"/>
    </location>
</feature>
<keyword evidence="4" id="KW-1185">Reference proteome</keyword>
<keyword evidence="1" id="KW-0732">Signal</keyword>
<reference evidence="2 4" key="1">
    <citation type="submission" date="2019-09" db="EMBL/GenBank/DDBJ databases">
        <title>Complete genome sequence of Arachidicoccus sp. B3-10 isolated from apple orchard soil.</title>
        <authorList>
            <person name="Kim H.S."/>
            <person name="Han K.-I."/>
            <person name="Suh M.K."/>
            <person name="Lee K.C."/>
            <person name="Eom M.K."/>
            <person name="Kim J.-S."/>
            <person name="Kang S.W."/>
            <person name="Sin Y."/>
            <person name="Lee J.-S."/>
        </authorList>
    </citation>
    <scope>NUCLEOTIDE SEQUENCE [LARGE SCALE GENOMIC DNA]</scope>
    <source>
        <strain evidence="2 4">B3-10</strain>
    </source>
</reference>
<organism evidence="2 4">
    <name type="scientific">Rhizosphaericola mali</name>
    <dbReference type="NCBI Taxonomy" id="2545455"/>
    <lineage>
        <taxon>Bacteria</taxon>
        <taxon>Pseudomonadati</taxon>
        <taxon>Bacteroidota</taxon>
        <taxon>Chitinophagia</taxon>
        <taxon>Chitinophagales</taxon>
        <taxon>Chitinophagaceae</taxon>
        <taxon>Rhizosphaericola</taxon>
    </lineage>
</organism>
<feature type="chain" id="PRO_5036372336" evidence="1">
    <location>
        <begin position="30"/>
        <end position="96"/>
    </location>
</feature>
<evidence type="ECO:0000256" key="1">
    <source>
        <dbReference type="SAM" id="SignalP"/>
    </source>
</evidence>
<dbReference type="KEGG" id="arac:E0W69_002550"/>
<dbReference type="EMBL" id="CP044016">
    <property type="protein sequence ID" value="QES90338.1"/>
    <property type="molecule type" value="Genomic_DNA"/>
</dbReference>
<dbReference type="EMBL" id="CP044016">
    <property type="protein sequence ID" value="QES87591.1"/>
    <property type="molecule type" value="Genomic_DNA"/>
</dbReference>
<accession>A0A5P2G7U5</accession>
<sequence>MVTQNKNYRKFRNVVMTTAAVLAIGGAMAKNFKATTYWFPTNSSGVAQSTSTLHTSNYLGCSDAGDDCIKEYSSYSIVGGQYQPSGTELSSYAKAQ</sequence>
<name>A0A5P2G7U5_9BACT</name>